<comment type="caution">
    <text evidence="4">The sequence shown here is derived from an EMBL/GenBank/DDBJ whole genome shotgun (WGS) entry which is preliminary data.</text>
</comment>
<dbReference type="SUPFAM" id="SSF53335">
    <property type="entry name" value="S-adenosyl-L-methionine-dependent methyltransferases"/>
    <property type="match status" value="1"/>
</dbReference>
<gene>
    <name evidence="4" type="ORF">M125_5371</name>
</gene>
<evidence type="ECO:0000256" key="1">
    <source>
        <dbReference type="SAM" id="Coils"/>
    </source>
</evidence>
<feature type="region of interest" description="Disordered" evidence="2">
    <location>
        <begin position="576"/>
        <end position="632"/>
    </location>
</feature>
<feature type="region of interest" description="Disordered" evidence="2">
    <location>
        <begin position="1967"/>
        <end position="2007"/>
    </location>
</feature>
<evidence type="ECO:0000313" key="5">
    <source>
        <dbReference type="Proteomes" id="UP000020773"/>
    </source>
</evidence>
<organism evidence="4 5">
    <name type="scientific">Bacteroides fragilis str. 3998T(B)3</name>
    <dbReference type="NCBI Taxonomy" id="1339316"/>
    <lineage>
        <taxon>Bacteria</taxon>
        <taxon>Pseudomonadati</taxon>
        <taxon>Bacteroidota</taxon>
        <taxon>Bacteroidia</taxon>
        <taxon>Bacteroidales</taxon>
        <taxon>Bacteroidaceae</taxon>
        <taxon>Bacteroides</taxon>
    </lineage>
</organism>
<feature type="region of interest" description="Disordered" evidence="2">
    <location>
        <begin position="653"/>
        <end position="720"/>
    </location>
</feature>
<reference evidence="4 5" key="1">
    <citation type="submission" date="2014-02" db="EMBL/GenBank/DDBJ databases">
        <authorList>
            <person name="Sears C."/>
            <person name="Carroll K."/>
            <person name="Sack B.R."/>
            <person name="Qadri F."/>
            <person name="Myers L.L."/>
            <person name="Chung G.-T."/>
            <person name="Escheverria P."/>
            <person name="Fraser C.M."/>
            <person name="Sadzewicz L."/>
            <person name="Shefchek K.A."/>
            <person name="Tallon L."/>
            <person name="Das S.P."/>
            <person name="Daugherty S."/>
            <person name="Mongodin E.F."/>
        </authorList>
    </citation>
    <scope>NUCLEOTIDE SEQUENCE [LARGE SCALE GENOMIC DNA]</scope>
    <source>
        <strain evidence="5">3998T(B)3</strain>
    </source>
</reference>
<dbReference type="PATRIC" id="fig|1339316.3.peg.5087"/>
<dbReference type="PRINTS" id="PR00507">
    <property type="entry name" value="N12N6MTFRASE"/>
</dbReference>
<protein>
    <submittedName>
        <fullName evidence="4">Helicase conserved C-terminal domain protein</fullName>
    </submittedName>
</protein>
<feature type="coiled-coil region" evidence="1">
    <location>
        <begin position="414"/>
        <end position="441"/>
    </location>
</feature>
<evidence type="ECO:0000256" key="2">
    <source>
        <dbReference type="SAM" id="MobiDB-lite"/>
    </source>
</evidence>
<dbReference type="InterPro" id="IPR027417">
    <property type="entry name" value="P-loop_NTPase"/>
</dbReference>
<evidence type="ECO:0000259" key="3">
    <source>
        <dbReference type="SMART" id="SM00490"/>
    </source>
</evidence>
<dbReference type="PANTHER" id="PTHR41313:SF1">
    <property type="entry name" value="DNA METHYLASE ADENINE-SPECIFIC DOMAIN-CONTAINING PROTEIN"/>
    <property type="match status" value="1"/>
</dbReference>
<dbReference type="PANTHER" id="PTHR41313">
    <property type="entry name" value="ADENINE-SPECIFIC METHYLTRANSFERASE"/>
    <property type="match status" value="1"/>
</dbReference>
<keyword evidence="1" id="KW-0175">Coiled coil</keyword>
<feature type="compositionally biased region" description="Basic and acidic residues" evidence="2">
    <location>
        <begin position="665"/>
        <end position="674"/>
    </location>
</feature>
<dbReference type="CDD" id="cd02440">
    <property type="entry name" value="AdoMet_MTases"/>
    <property type="match status" value="1"/>
</dbReference>
<feature type="domain" description="Helicase C-terminal" evidence="3">
    <location>
        <begin position="1584"/>
        <end position="1671"/>
    </location>
</feature>
<feature type="compositionally biased region" description="Basic and acidic residues" evidence="2">
    <location>
        <begin position="607"/>
        <end position="621"/>
    </location>
</feature>
<dbReference type="Proteomes" id="UP000020773">
    <property type="component" value="Unassembled WGS sequence"/>
</dbReference>
<feature type="region of interest" description="Disordered" evidence="2">
    <location>
        <begin position="2021"/>
        <end position="2040"/>
    </location>
</feature>
<proteinExistence type="predicted"/>
<keyword evidence="4" id="KW-0378">Hydrolase</keyword>
<dbReference type="GO" id="GO:0004386">
    <property type="term" value="F:helicase activity"/>
    <property type="evidence" value="ECO:0007669"/>
    <property type="project" value="UniProtKB-KW"/>
</dbReference>
<dbReference type="InterPro" id="IPR052933">
    <property type="entry name" value="DNA_Protect_Modify"/>
</dbReference>
<dbReference type="SMART" id="SM00490">
    <property type="entry name" value="HELICc"/>
    <property type="match status" value="1"/>
</dbReference>
<keyword evidence="4" id="KW-0067">ATP-binding</keyword>
<keyword evidence="4" id="KW-0347">Helicase</keyword>
<dbReference type="RefSeq" id="WP_042971807.1">
    <property type="nucleotide sequence ID" value="NZ_JGDB01000323.1"/>
</dbReference>
<accession>A0A015UYB4</accession>
<feature type="compositionally biased region" description="Basic and acidic residues" evidence="2">
    <location>
        <begin position="1983"/>
        <end position="2001"/>
    </location>
</feature>
<sequence length="2040" mass="231818">MAFNKKTPLRQNIDALKTAFTLDRERRAPTPEEERTLGAYSGFGAIKEVLENPTGKPDKDGMATLVAELHEVIRANTPDEREYKRYMDGIKNSVLTAFYTPPKVADAIVEAIWDTRIVPKRILDPSAGTGVFVSAVDFHAPYAEITCFEKDPATGLILKHLHPEKRVRVQGFERIEPKYAGYYDVAVSNIPFGDVALFDPFFSTHTDPVRRQGTRALHNYFFMKSVDMVREGGLVAFITSQGVLNAEQGRPVREWLMNRCEPVSAIRLPNNLFTEHAGTEVGSDLVILQKKAATGELSERQRDFIESRKLSNGIRINNLFQSFDRVIHTEAKVGKDPYGKPAMEFTHAEGVDGIDREMRRMLSEDFNRHFNESYCLEHAPEQTPGTPERELSRPRQAERQRAERHEPRLAGEIVKEIIADARNLQQQREEEEKRRVVAEMAAQGYHVDTETGEITRIENKPGQVLPDSAATPAGEPTGEDLADFGAWSKERENRLWEQHPPKPEDFGMADTPVQHVGGITEPKPREGFAGSLFDTVETAAPVPATQAAEPVNVQQEPLLTLYDLFGFSAEERRQAELGISKKRNSRRGAKRKTPRQPSLFAPASSPEEQKSEMPKTTPPERDPEDLYASLNWEDNPPINGFYEMMMSLTPERRAELRRQSARQQETPEQRERQAVRPPTEAPKGKRKQAAGTPRTGGLFDTPDNPEEEEPGKEMPQIREADMKPRPFEGEVAPYFREGTLVTDGQNRVGYLRETESLQPMFHPLELTPAQRTKASMYIEIRDAYYHLYNNEAETLTANPALREMLNRLYDNFTERFGRLNDKRNLDLIKMDARGTEILSLERYIDGKARKADIFERPVAFNPDEITHADDASEALVASLNKYGRVEPHYMASLTGTTVEGILGELKGRIYYNPETDGYEVADKFIAGNVIGKADRIEAFLRENPDHAPARESLEALREATPKPIAFDDLDFNLGERWIPKGVYERFASSLFDTEVKITFASNLDEYGVKAEATNVKITEQYAVSAQTRKYNGLHLLKHALQNTSPDITKTVLKWVDGERREGKVRDGEAIQLANSKIDEIRGAFPEWLREQSSDFKDRLTDLYNRTFNCYVRPKYDGTHQEFPDLDLKGLGIDNLYDSQKDAIWMDKLLGGGIIDHEVGGGKTLIMCCGAYEKKRLGLANKPMIIGLKANIHEIARTFCTAYPMAKVLYPGKEDFTPRKRERIFREIRNNDWDAVILSHEQFGMIPQSPEIQQEILQAELDCVEENLEVLKAQGRDVSRAMMKGCQKRKANLEAKLQKVAHALETRKDDAVDFRLMGIDHLYVDESHKFKNLTFTTRHDRVAGLGNPEGSQRALNMLFALRTIQQRTGRDLGATFLSGTTISNSLTELYLLFKYLRPKELERQNIRTFDAWAAIFAKKTIDYEFSVTNEVVQKERFRYFIKVPELAMFYSEITDYRSAEDIGIDRPQKNEILHNIPPTPQQTEFIERLGQFAKSGDATLLGRLPLSEREEKAKMLIATDYARKMSLDMRMIDPELYSDHVDNKASHCARMIAGYYRRFEAYKGTQFVFSDLGTYKPGAGWNVYSEIRRKLAEDYGIPQSEVRFIQEATSEKARKEMIAGMNAGKIRVLFGSTEMLGTGVNAQKRCVAIHHLDCPWRPSDLEQRDGRGIRTGNEIAKLHADNKVDVILYAVEKSLDAYKFGLLHNKQLFIRQLKTNNMGSRTIDEGAINEKSGMNFSEYVAVLSGNTDLLDKARLEKKIATLESERQAFVRGKSSSRYKLEQITEKIEKNNDLIRRIGKDLEHFKARVEFNEDGSYRNPVKLNGLETSDPKLIGKQLNRIAETARTLDRLEPIGSLYGFELLVQSETTEKDGLDLVQNRFYVRGEGDYLYQYNYGNIASDPRLAAMNFIHALATIEPTLEKFRKKNEELEKDIPVLREVVESSWRKEPELTALKADLTEIDRRIQQSLKPIEESEGKEAEEDNDVCRERHDTAEELPKEDNTAARIPSRLRQIADASGGRIVIAGVGSPPENGPAKKGIKM</sequence>
<feature type="compositionally biased region" description="Basic residues" evidence="2">
    <location>
        <begin position="580"/>
        <end position="594"/>
    </location>
</feature>
<keyword evidence="4" id="KW-0547">Nucleotide-binding</keyword>
<feature type="compositionally biased region" description="Basic and acidic residues" evidence="2">
    <location>
        <begin position="387"/>
        <end position="408"/>
    </location>
</feature>
<dbReference type="EMBL" id="JGDB01000323">
    <property type="protein sequence ID" value="EXY87996.1"/>
    <property type="molecule type" value="Genomic_DNA"/>
</dbReference>
<dbReference type="SUPFAM" id="SSF52540">
    <property type="entry name" value="P-loop containing nucleoside triphosphate hydrolases"/>
    <property type="match status" value="2"/>
</dbReference>
<feature type="compositionally biased region" description="Basic and acidic residues" evidence="2">
    <location>
        <begin position="711"/>
        <end position="720"/>
    </location>
</feature>
<name>A0A015UYB4_BACFG</name>
<feature type="coiled-coil region" evidence="1">
    <location>
        <begin position="1253"/>
        <end position="1302"/>
    </location>
</feature>
<dbReference type="Gene3D" id="3.40.50.150">
    <property type="entry name" value="Vaccinia Virus protein VP39"/>
    <property type="match status" value="1"/>
</dbReference>
<dbReference type="InterPro" id="IPR001650">
    <property type="entry name" value="Helicase_C-like"/>
</dbReference>
<feature type="region of interest" description="Disordered" evidence="2">
    <location>
        <begin position="378"/>
        <end position="408"/>
    </location>
</feature>
<dbReference type="Gene3D" id="3.40.50.300">
    <property type="entry name" value="P-loop containing nucleotide triphosphate hydrolases"/>
    <property type="match status" value="1"/>
</dbReference>
<dbReference type="Pfam" id="PF00271">
    <property type="entry name" value="Helicase_C"/>
    <property type="match status" value="1"/>
</dbReference>
<evidence type="ECO:0000313" key="4">
    <source>
        <dbReference type="EMBL" id="EXY87996.1"/>
    </source>
</evidence>
<feature type="compositionally biased region" description="Basic and acidic residues" evidence="2">
    <location>
        <begin position="1967"/>
        <end position="1976"/>
    </location>
</feature>
<dbReference type="InterPro" id="IPR029063">
    <property type="entry name" value="SAM-dependent_MTases_sf"/>
</dbReference>